<dbReference type="AlphaFoldDB" id="I0K4D9"/>
<proteinExistence type="predicted"/>
<accession>I0K4D9</accession>
<organism evidence="1 2">
    <name type="scientific">Fibrella aestuarina BUZ 2</name>
    <dbReference type="NCBI Taxonomy" id="1166018"/>
    <lineage>
        <taxon>Bacteria</taxon>
        <taxon>Pseudomonadati</taxon>
        <taxon>Bacteroidota</taxon>
        <taxon>Cytophagia</taxon>
        <taxon>Cytophagales</taxon>
        <taxon>Spirosomataceae</taxon>
        <taxon>Fibrella</taxon>
    </lineage>
</organism>
<dbReference type="STRING" id="1166018.FAES_0981"/>
<sequence length="184" mass="20744">MWKVGLVVWIGILSFACKPSVSQDEILKSLKDGQARIRVTIDGQPFYPDSSVFTGTVAASDRFFKISLFDQFESNVIVTFNGEHWYSNKPFSKPVYANNQLNASVMMGRITDKANQYGIGYLMTDGIITVDHLSREKIIIHIEGKGGKYAHMAMPEKWNDITADIIYKRPPVKLESLPEASVFF</sequence>
<protein>
    <submittedName>
        <fullName evidence="1">Uncharacterized protein</fullName>
    </submittedName>
</protein>
<gene>
    <name evidence="1" type="ORF">FAES_0981</name>
</gene>
<dbReference type="eggNOG" id="ENOG5033I2Y">
    <property type="taxonomic scope" value="Bacteria"/>
</dbReference>
<name>I0K4D9_9BACT</name>
<evidence type="ECO:0000313" key="2">
    <source>
        <dbReference type="Proteomes" id="UP000011058"/>
    </source>
</evidence>
<evidence type="ECO:0000313" key="1">
    <source>
        <dbReference type="EMBL" id="CCG98992.1"/>
    </source>
</evidence>
<dbReference type="EMBL" id="HE796683">
    <property type="protein sequence ID" value="CCG98992.1"/>
    <property type="molecule type" value="Genomic_DNA"/>
</dbReference>
<dbReference type="HOGENOM" id="CLU_1466130_0_0_10"/>
<dbReference type="OrthoDB" id="949383at2"/>
<dbReference type="Proteomes" id="UP000011058">
    <property type="component" value="Chromosome"/>
</dbReference>
<dbReference type="RefSeq" id="WP_015330092.1">
    <property type="nucleotide sequence ID" value="NC_020054.1"/>
</dbReference>
<keyword evidence="2" id="KW-1185">Reference proteome</keyword>
<dbReference type="KEGG" id="fae:FAES_0981"/>
<reference evidence="1 2" key="1">
    <citation type="journal article" date="2012" name="J. Bacteriol.">
        <title>Genome Sequence of Fibrella aestuarina BUZ 2T, a Filamentous Marine Bacterium.</title>
        <authorList>
            <person name="Filippini M."/>
            <person name="Qi W."/>
            <person name="Blom J."/>
            <person name="Goesmann A."/>
            <person name="Smits T.H."/>
            <person name="Bagheri H.C."/>
        </authorList>
    </citation>
    <scope>NUCLEOTIDE SEQUENCE [LARGE SCALE GENOMIC DNA]</scope>
    <source>
        <strain evidence="2">BUZ 2T</strain>
    </source>
</reference>
<dbReference type="PROSITE" id="PS51257">
    <property type="entry name" value="PROKAR_LIPOPROTEIN"/>
    <property type="match status" value="1"/>
</dbReference>